<name>A0A0E9UJE0_ANGAN</name>
<reference evidence="1" key="2">
    <citation type="journal article" date="2015" name="Fish Shellfish Immunol.">
        <title>Early steps in the European eel (Anguilla anguilla)-Vibrio vulnificus interaction in the gills: Role of the RtxA13 toxin.</title>
        <authorList>
            <person name="Callol A."/>
            <person name="Pajuelo D."/>
            <person name="Ebbesson L."/>
            <person name="Teles M."/>
            <person name="MacKenzie S."/>
            <person name="Amaro C."/>
        </authorList>
    </citation>
    <scope>NUCLEOTIDE SEQUENCE</scope>
</reference>
<protein>
    <submittedName>
        <fullName evidence="1">Uncharacterized protein</fullName>
    </submittedName>
</protein>
<sequence length="11" mass="1368">MWFGVPVFKWA</sequence>
<dbReference type="EMBL" id="GBXM01042700">
    <property type="protein sequence ID" value="JAH65877.1"/>
    <property type="molecule type" value="Transcribed_RNA"/>
</dbReference>
<accession>A0A0E9UJE0</accession>
<organism evidence="1">
    <name type="scientific">Anguilla anguilla</name>
    <name type="common">European freshwater eel</name>
    <name type="synonym">Muraena anguilla</name>
    <dbReference type="NCBI Taxonomy" id="7936"/>
    <lineage>
        <taxon>Eukaryota</taxon>
        <taxon>Metazoa</taxon>
        <taxon>Chordata</taxon>
        <taxon>Craniata</taxon>
        <taxon>Vertebrata</taxon>
        <taxon>Euteleostomi</taxon>
        <taxon>Actinopterygii</taxon>
        <taxon>Neopterygii</taxon>
        <taxon>Teleostei</taxon>
        <taxon>Anguilliformes</taxon>
        <taxon>Anguillidae</taxon>
        <taxon>Anguilla</taxon>
    </lineage>
</organism>
<reference evidence="1" key="1">
    <citation type="submission" date="2014-11" db="EMBL/GenBank/DDBJ databases">
        <authorList>
            <person name="Amaro Gonzalez C."/>
        </authorList>
    </citation>
    <scope>NUCLEOTIDE SEQUENCE</scope>
</reference>
<evidence type="ECO:0000313" key="1">
    <source>
        <dbReference type="EMBL" id="JAH65877.1"/>
    </source>
</evidence>
<proteinExistence type="predicted"/>